<sequence>MLGDRPGEIRCKVSILNKKGENLVGILEDNGSSQIILCHGFRSSKENGVLTSLSSKFLSMRFSTFRFDFSGSGESEGYFQYGSYWKDAEDLSSVVTYWRDHGRKVDALVGHSKGSVEYRVMKDSLKERFNTDMETAMKCIPNNCSVLTVHGSNDETVNCKEAGAFDKLIPNPDYCWC</sequence>
<keyword evidence="2" id="KW-1185">Reference proteome</keyword>
<proteinExistence type="predicted"/>
<dbReference type="EMBL" id="CM035426">
    <property type="protein sequence ID" value="KAH7314735.1"/>
    <property type="molecule type" value="Genomic_DNA"/>
</dbReference>
<protein>
    <recommendedName>
        <fullName evidence="3">Serine aminopeptidase S33 domain-containing protein</fullName>
    </recommendedName>
</protein>
<dbReference type="AlphaFoldDB" id="A0A8T2S7T2"/>
<reference evidence="1" key="1">
    <citation type="submission" date="2021-08" db="EMBL/GenBank/DDBJ databases">
        <title>WGS assembly of Ceratopteris richardii.</title>
        <authorList>
            <person name="Marchant D.B."/>
            <person name="Chen G."/>
            <person name="Jenkins J."/>
            <person name="Shu S."/>
            <person name="Leebens-Mack J."/>
            <person name="Grimwood J."/>
            <person name="Schmutz J."/>
            <person name="Soltis P."/>
            <person name="Soltis D."/>
            <person name="Chen Z.-H."/>
        </authorList>
    </citation>
    <scope>NUCLEOTIDE SEQUENCE</scope>
    <source>
        <strain evidence="1">Whitten #5841</strain>
        <tissue evidence="1">Leaf</tissue>
    </source>
</reference>
<comment type="caution">
    <text evidence="1">The sequence shown here is derived from an EMBL/GenBank/DDBJ whole genome shotgun (WGS) entry which is preliminary data.</text>
</comment>
<name>A0A8T2S7T2_CERRI</name>
<dbReference type="InterPro" id="IPR029058">
    <property type="entry name" value="AB_hydrolase_fold"/>
</dbReference>
<gene>
    <name evidence="1" type="ORF">KP509_21G018100</name>
</gene>
<dbReference type="Proteomes" id="UP000825935">
    <property type="component" value="Chromosome 21"/>
</dbReference>
<evidence type="ECO:0000313" key="1">
    <source>
        <dbReference type="EMBL" id="KAH7314735.1"/>
    </source>
</evidence>
<accession>A0A8T2S7T2</accession>
<evidence type="ECO:0000313" key="2">
    <source>
        <dbReference type="Proteomes" id="UP000825935"/>
    </source>
</evidence>
<dbReference type="OrthoDB" id="9988524at2759"/>
<organism evidence="1 2">
    <name type="scientific">Ceratopteris richardii</name>
    <name type="common">Triangle waterfern</name>
    <dbReference type="NCBI Taxonomy" id="49495"/>
    <lineage>
        <taxon>Eukaryota</taxon>
        <taxon>Viridiplantae</taxon>
        <taxon>Streptophyta</taxon>
        <taxon>Embryophyta</taxon>
        <taxon>Tracheophyta</taxon>
        <taxon>Polypodiopsida</taxon>
        <taxon>Polypodiidae</taxon>
        <taxon>Polypodiales</taxon>
        <taxon>Pteridineae</taxon>
        <taxon>Pteridaceae</taxon>
        <taxon>Parkerioideae</taxon>
        <taxon>Ceratopteris</taxon>
    </lineage>
</organism>
<evidence type="ECO:0008006" key="3">
    <source>
        <dbReference type="Google" id="ProtNLM"/>
    </source>
</evidence>
<dbReference type="PANTHER" id="PTHR42886">
    <property type="entry name" value="RE40534P-RELATED"/>
    <property type="match status" value="1"/>
</dbReference>
<dbReference type="SUPFAM" id="SSF53474">
    <property type="entry name" value="alpha/beta-Hydrolases"/>
    <property type="match status" value="1"/>
</dbReference>
<dbReference type="Gene3D" id="3.40.50.1820">
    <property type="entry name" value="alpha/beta hydrolase"/>
    <property type="match status" value="1"/>
</dbReference>
<dbReference type="PANTHER" id="PTHR42886:SF53">
    <property type="entry name" value="ALPHA_BETA-HYDROLASES SUPERFAMILY PROTEIN"/>
    <property type="match status" value="1"/>
</dbReference>